<reference evidence="2" key="1">
    <citation type="submission" date="2016-12" db="EMBL/GenBank/DDBJ databases">
        <authorList>
            <person name="Varghese N."/>
            <person name="Submissions S."/>
        </authorList>
    </citation>
    <scope>NUCLEOTIDE SEQUENCE [LARGE SCALE GENOMIC DNA]</scope>
    <source>
        <strain evidence="2">DSM 18830</strain>
    </source>
</reference>
<sequence length="230" mass="26226">MKKSVLKLGALSVVLLGIVSCTNKEKEVADKKIDELENYIDSIATLSAESRQTNWDQIEADYQTKNTSANEVLLNLNQDDKESLQEKVNASNTKYNDIKYSVITVKESEAIMKENNANNNSSQLLRDRLFGAGKIGSDMSFNWVNKDNILSVYENFFESYKQNKSDFTREDYDEVKLLFEALDSRKNTVEKEGLSSEDNNQIASIKLKFSPMFKMNRIGAKSRENQEAKE</sequence>
<gene>
    <name evidence="1" type="ORF">SAMN05443547_1590</name>
</gene>
<name>A0A1M7ZWG7_9FLAO</name>
<accession>A0A1M7ZWG7</accession>
<dbReference type="AlphaFoldDB" id="A0A1M7ZWG7"/>
<proteinExistence type="predicted"/>
<evidence type="ECO:0008006" key="3">
    <source>
        <dbReference type="Google" id="ProtNLM"/>
    </source>
</evidence>
<dbReference type="RefSeq" id="WP_073583132.1">
    <property type="nucleotide sequence ID" value="NZ_CBCSEA010000006.1"/>
</dbReference>
<dbReference type="PROSITE" id="PS51257">
    <property type="entry name" value="PROKAR_LIPOPROTEIN"/>
    <property type="match status" value="1"/>
</dbReference>
<dbReference type="STRING" id="416016.SAMN05443547_1590"/>
<evidence type="ECO:0000313" key="2">
    <source>
        <dbReference type="Proteomes" id="UP000184611"/>
    </source>
</evidence>
<keyword evidence="2" id="KW-1185">Reference proteome</keyword>
<evidence type="ECO:0000313" key="1">
    <source>
        <dbReference type="EMBL" id="SHO73235.1"/>
    </source>
</evidence>
<dbReference type="OrthoDB" id="1346349at2"/>
<dbReference type="EMBL" id="FRYK01000002">
    <property type="protein sequence ID" value="SHO73235.1"/>
    <property type="molecule type" value="Genomic_DNA"/>
</dbReference>
<dbReference type="Proteomes" id="UP000184611">
    <property type="component" value="Unassembled WGS sequence"/>
</dbReference>
<protein>
    <recommendedName>
        <fullName evidence="3">Lipoprotein</fullName>
    </recommendedName>
</protein>
<organism evidence="1 2">
    <name type="scientific">Flavobacterium cucumis</name>
    <dbReference type="NCBI Taxonomy" id="416016"/>
    <lineage>
        <taxon>Bacteria</taxon>
        <taxon>Pseudomonadati</taxon>
        <taxon>Bacteroidota</taxon>
        <taxon>Flavobacteriia</taxon>
        <taxon>Flavobacteriales</taxon>
        <taxon>Flavobacteriaceae</taxon>
        <taxon>Flavobacterium</taxon>
    </lineage>
</organism>